<gene>
    <name evidence="13" type="ORF">COB11_02280</name>
</gene>
<evidence type="ECO:0000259" key="11">
    <source>
        <dbReference type="Pfam" id="PF04452"/>
    </source>
</evidence>
<dbReference type="InterPro" id="IPR046886">
    <property type="entry name" value="RsmE_MTase_dom"/>
</dbReference>
<reference evidence="14" key="1">
    <citation type="submission" date="2017-08" db="EMBL/GenBank/DDBJ databases">
        <title>A dynamic microbial community with high functional redundancy inhabits the cold, oxic subseafloor aquifer.</title>
        <authorList>
            <person name="Tully B.J."/>
            <person name="Wheat C.G."/>
            <person name="Glazer B.T."/>
            <person name="Huber J.A."/>
        </authorList>
    </citation>
    <scope>NUCLEOTIDE SEQUENCE [LARGE SCALE GENOMIC DNA]</scope>
</reference>
<comment type="caution">
    <text evidence="13">The sequence shown here is derived from an EMBL/GenBank/DDBJ whole genome shotgun (WGS) entry which is preliminary data.</text>
</comment>
<feature type="domain" description="Ribosomal RNA small subunit methyltransferase E PUA-like" evidence="12">
    <location>
        <begin position="20"/>
        <end position="66"/>
    </location>
</feature>
<dbReference type="Pfam" id="PF20260">
    <property type="entry name" value="PUA_4"/>
    <property type="match status" value="1"/>
</dbReference>
<dbReference type="InterPro" id="IPR015947">
    <property type="entry name" value="PUA-like_sf"/>
</dbReference>
<dbReference type="Gene3D" id="3.40.1280.10">
    <property type="match status" value="1"/>
</dbReference>
<evidence type="ECO:0000256" key="3">
    <source>
        <dbReference type="ARBA" id="ARBA00022490"/>
    </source>
</evidence>
<evidence type="ECO:0000313" key="13">
    <source>
        <dbReference type="EMBL" id="PCI95440.1"/>
    </source>
</evidence>
<name>A0A2A4YLF0_UNCAE</name>
<dbReference type="InterPro" id="IPR029026">
    <property type="entry name" value="tRNA_m1G_MTases_N"/>
</dbReference>
<comment type="catalytic activity">
    <reaction evidence="9 10">
        <text>uridine(1498) in 16S rRNA + S-adenosyl-L-methionine = N(3)-methyluridine(1498) in 16S rRNA + S-adenosyl-L-homocysteine + H(+)</text>
        <dbReference type="Rhea" id="RHEA:42920"/>
        <dbReference type="Rhea" id="RHEA-COMP:10283"/>
        <dbReference type="Rhea" id="RHEA-COMP:10284"/>
        <dbReference type="ChEBI" id="CHEBI:15378"/>
        <dbReference type="ChEBI" id="CHEBI:57856"/>
        <dbReference type="ChEBI" id="CHEBI:59789"/>
        <dbReference type="ChEBI" id="CHEBI:65315"/>
        <dbReference type="ChEBI" id="CHEBI:74502"/>
        <dbReference type="EC" id="2.1.1.193"/>
    </reaction>
</comment>
<evidence type="ECO:0000259" key="12">
    <source>
        <dbReference type="Pfam" id="PF20260"/>
    </source>
</evidence>
<sequence length="231" mass="26384">MPHNRFYIDKALNEHSTYFIEDEELHHMTRVMRQKKNDEIELVDGKGSLAKAHIASIEKKKAEVKVASITKEKENTRKFSIAIANLKPSSLELAVEKLTELGAFEIFIFPAIYSEKEHVSNHTKNRLERHLISALKQSGRLFMPKLTYTELTEVLKRKCFFCDLQKNATKLTTLLEKEEDITIIIGPESGWHEKEKKLLLEKATICLLSPNTLRAETAAITSGAIASQMLY</sequence>
<dbReference type="GO" id="GO:0070042">
    <property type="term" value="F:rRNA (uridine-N3-)-methyltransferase activity"/>
    <property type="evidence" value="ECO:0007669"/>
    <property type="project" value="TreeGrafter"/>
</dbReference>
<evidence type="ECO:0000256" key="10">
    <source>
        <dbReference type="PIRNR" id="PIRNR015601"/>
    </source>
</evidence>
<evidence type="ECO:0000256" key="5">
    <source>
        <dbReference type="ARBA" id="ARBA00022603"/>
    </source>
</evidence>
<keyword evidence="3 10" id="KW-0963">Cytoplasm</keyword>
<dbReference type="PIRSF" id="PIRSF015601">
    <property type="entry name" value="MTase_slr0722"/>
    <property type="match status" value="1"/>
</dbReference>
<dbReference type="InterPro" id="IPR029028">
    <property type="entry name" value="Alpha/beta_knot_MTases"/>
</dbReference>
<evidence type="ECO:0000256" key="4">
    <source>
        <dbReference type="ARBA" id="ARBA00022552"/>
    </source>
</evidence>
<dbReference type="EMBL" id="NVUU01000019">
    <property type="protein sequence ID" value="PCI95440.1"/>
    <property type="molecule type" value="Genomic_DNA"/>
</dbReference>
<keyword evidence="7 10" id="KW-0949">S-adenosyl-L-methionine</keyword>
<comment type="subcellular location">
    <subcellularLocation>
        <location evidence="1 10">Cytoplasm</location>
    </subcellularLocation>
</comment>
<evidence type="ECO:0000256" key="8">
    <source>
        <dbReference type="ARBA" id="ARBA00025699"/>
    </source>
</evidence>
<dbReference type="PANTHER" id="PTHR30027:SF3">
    <property type="entry name" value="16S RRNA (URACIL(1498)-N(3))-METHYLTRANSFERASE"/>
    <property type="match status" value="1"/>
</dbReference>
<keyword evidence="6 10" id="KW-0808">Transferase</keyword>
<evidence type="ECO:0000313" key="14">
    <source>
        <dbReference type="Proteomes" id="UP000217838"/>
    </source>
</evidence>
<evidence type="ECO:0000256" key="2">
    <source>
        <dbReference type="ARBA" id="ARBA00005528"/>
    </source>
</evidence>
<comment type="function">
    <text evidence="8 10">Specifically methylates the N3 position of the uracil ring of uridine 1498 (m3U1498) in 16S rRNA. Acts on the fully assembled 30S ribosomal subunit.</text>
</comment>
<keyword evidence="4 10" id="KW-0698">rRNA processing</keyword>
<comment type="similarity">
    <text evidence="2 10">Belongs to the RNA methyltransferase RsmE family.</text>
</comment>
<feature type="domain" description="Ribosomal RNA small subunit methyltransferase E methyltransferase" evidence="11">
    <location>
        <begin position="74"/>
        <end position="225"/>
    </location>
</feature>
<proteinExistence type="inferred from homology"/>
<dbReference type="Pfam" id="PF04452">
    <property type="entry name" value="Methyltrans_RNA"/>
    <property type="match status" value="1"/>
</dbReference>
<dbReference type="InterPro" id="IPR006700">
    <property type="entry name" value="RsmE"/>
</dbReference>
<evidence type="ECO:0000256" key="6">
    <source>
        <dbReference type="ARBA" id="ARBA00022679"/>
    </source>
</evidence>
<evidence type="ECO:0000256" key="9">
    <source>
        <dbReference type="ARBA" id="ARBA00047944"/>
    </source>
</evidence>
<dbReference type="EC" id="2.1.1.193" evidence="10"/>
<dbReference type="AlphaFoldDB" id="A0A2A4YLF0"/>
<dbReference type="Gene3D" id="2.40.240.20">
    <property type="entry name" value="Hypothetical PUA domain-like, domain 1"/>
    <property type="match status" value="1"/>
</dbReference>
<dbReference type="NCBIfam" id="TIGR00046">
    <property type="entry name" value="RsmE family RNA methyltransferase"/>
    <property type="match status" value="1"/>
</dbReference>
<keyword evidence="5 10" id="KW-0489">Methyltransferase</keyword>
<evidence type="ECO:0000256" key="1">
    <source>
        <dbReference type="ARBA" id="ARBA00004496"/>
    </source>
</evidence>
<dbReference type="CDD" id="cd18084">
    <property type="entry name" value="RsmE-like"/>
    <property type="match status" value="1"/>
</dbReference>
<protein>
    <recommendedName>
        <fullName evidence="10">Ribosomal RNA small subunit methyltransferase E</fullName>
        <ecNumber evidence="10">2.1.1.193</ecNumber>
    </recommendedName>
</protein>
<dbReference type="Proteomes" id="UP000217838">
    <property type="component" value="Unassembled WGS sequence"/>
</dbReference>
<evidence type="ECO:0000256" key="7">
    <source>
        <dbReference type="ARBA" id="ARBA00022691"/>
    </source>
</evidence>
<dbReference type="SUPFAM" id="SSF88697">
    <property type="entry name" value="PUA domain-like"/>
    <property type="match status" value="1"/>
</dbReference>
<dbReference type="SUPFAM" id="SSF75217">
    <property type="entry name" value="alpha/beta knot"/>
    <property type="match status" value="1"/>
</dbReference>
<dbReference type="InterPro" id="IPR046887">
    <property type="entry name" value="RsmE_PUA-like"/>
</dbReference>
<dbReference type="PANTHER" id="PTHR30027">
    <property type="entry name" value="RIBOSOMAL RNA SMALL SUBUNIT METHYLTRANSFERASE E"/>
    <property type="match status" value="1"/>
</dbReference>
<accession>A0A2A4YLF0</accession>
<dbReference type="GO" id="GO:0005737">
    <property type="term" value="C:cytoplasm"/>
    <property type="evidence" value="ECO:0007669"/>
    <property type="project" value="UniProtKB-SubCell"/>
</dbReference>
<organism evidence="13 14">
    <name type="scientific">Aerophobetes bacterium</name>
    <dbReference type="NCBI Taxonomy" id="2030807"/>
    <lineage>
        <taxon>Bacteria</taxon>
        <taxon>Candidatus Aerophobota</taxon>
    </lineage>
</organism>
<dbReference type="GO" id="GO:0070475">
    <property type="term" value="P:rRNA base methylation"/>
    <property type="evidence" value="ECO:0007669"/>
    <property type="project" value="TreeGrafter"/>
</dbReference>